<dbReference type="EMBL" id="CAJOBG010103461">
    <property type="protein sequence ID" value="CAF4712600.1"/>
    <property type="molecule type" value="Genomic_DNA"/>
</dbReference>
<organism evidence="1 2">
    <name type="scientific">Rotaria magnacalcarata</name>
    <dbReference type="NCBI Taxonomy" id="392030"/>
    <lineage>
        <taxon>Eukaryota</taxon>
        <taxon>Metazoa</taxon>
        <taxon>Spiralia</taxon>
        <taxon>Gnathifera</taxon>
        <taxon>Rotifera</taxon>
        <taxon>Eurotatoria</taxon>
        <taxon>Bdelloidea</taxon>
        <taxon>Philodinida</taxon>
        <taxon>Philodinidae</taxon>
        <taxon>Rotaria</taxon>
    </lineage>
</organism>
<name>A0A821JBZ1_9BILA</name>
<protein>
    <submittedName>
        <fullName evidence="1">Uncharacterized protein</fullName>
    </submittedName>
</protein>
<feature type="non-terminal residue" evidence="1">
    <location>
        <position position="34"/>
    </location>
</feature>
<proteinExistence type="predicted"/>
<accession>A0A821JBZ1</accession>
<gene>
    <name evidence="1" type="ORF">OVN521_LOCUS48795</name>
</gene>
<comment type="caution">
    <text evidence="1">The sequence shown here is derived from an EMBL/GenBank/DDBJ whole genome shotgun (WGS) entry which is preliminary data.</text>
</comment>
<evidence type="ECO:0000313" key="1">
    <source>
        <dbReference type="EMBL" id="CAF4712600.1"/>
    </source>
</evidence>
<evidence type="ECO:0000313" key="2">
    <source>
        <dbReference type="Proteomes" id="UP000663866"/>
    </source>
</evidence>
<reference evidence="1" key="1">
    <citation type="submission" date="2021-02" db="EMBL/GenBank/DDBJ databases">
        <authorList>
            <person name="Nowell W R."/>
        </authorList>
    </citation>
    <scope>NUCLEOTIDE SEQUENCE</scope>
</reference>
<dbReference type="AlphaFoldDB" id="A0A821JBZ1"/>
<sequence>MFSTNTSGFTRDTIDINGISDNLDIDALIGSSNT</sequence>
<keyword evidence="2" id="KW-1185">Reference proteome</keyword>
<dbReference type="Proteomes" id="UP000663866">
    <property type="component" value="Unassembled WGS sequence"/>
</dbReference>